<accession>A0A348FXM5</accession>
<feature type="region of interest" description="Disordered" evidence="1">
    <location>
        <begin position="1"/>
        <end position="21"/>
    </location>
</feature>
<name>A0A348FXM5_9HYPH</name>
<sequence length="98" mass="10619">MRAASAKREVPHKAAHAGGIPDPWVEHHFNSLNRGKRFLDCHASTAKVAAFDGVSAPMLPSGIGKHAFEKTAKQGIVHPDPCRRHEPEDNTGGRCMDT</sequence>
<dbReference type="EMBL" id="AP018907">
    <property type="protein sequence ID" value="BBF92058.1"/>
    <property type="molecule type" value="Genomic_DNA"/>
</dbReference>
<feature type="compositionally biased region" description="Basic and acidic residues" evidence="1">
    <location>
        <begin position="1"/>
        <end position="12"/>
    </location>
</feature>
<evidence type="ECO:0000313" key="2">
    <source>
        <dbReference type="EMBL" id="BBF92058.1"/>
    </source>
</evidence>
<feature type="region of interest" description="Disordered" evidence="1">
    <location>
        <begin position="77"/>
        <end position="98"/>
    </location>
</feature>
<protein>
    <submittedName>
        <fullName evidence="2">Uncharacterized protein</fullName>
    </submittedName>
</protein>
<dbReference type="AlphaFoldDB" id="A0A348FXM5"/>
<dbReference type="KEGG" id="blag:BLTE_07430"/>
<gene>
    <name evidence="2" type="ORF">BLTE_07430</name>
</gene>
<organism evidence="2 3">
    <name type="scientific">Blastochloris tepida</name>
    <dbReference type="NCBI Taxonomy" id="2233851"/>
    <lineage>
        <taxon>Bacteria</taxon>
        <taxon>Pseudomonadati</taxon>
        <taxon>Pseudomonadota</taxon>
        <taxon>Alphaproteobacteria</taxon>
        <taxon>Hyphomicrobiales</taxon>
        <taxon>Blastochloridaceae</taxon>
        <taxon>Blastochloris</taxon>
    </lineage>
</organism>
<reference evidence="2 3" key="1">
    <citation type="submission" date="2018-08" db="EMBL/GenBank/DDBJ databases">
        <title>Complete genome sequencing of Blastochloris tepida GI.</title>
        <authorList>
            <person name="Tsukatani Y."/>
            <person name="Mori H."/>
        </authorList>
    </citation>
    <scope>NUCLEOTIDE SEQUENCE [LARGE SCALE GENOMIC DNA]</scope>
    <source>
        <strain evidence="2 3">GI</strain>
    </source>
</reference>
<evidence type="ECO:0000313" key="3">
    <source>
        <dbReference type="Proteomes" id="UP000266934"/>
    </source>
</evidence>
<keyword evidence="3" id="KW-1185">Reference proteome</keyword>
<dbReference type="Proteomes" id="UP000266934">
    <property type="component" value="Chromosome"/>
</dbReference>
<proteinExistence type="predicted"/>
<evidence type="ECO:0000256" key="1">
    <source>
        <dbReference type="SAM" id="MobiDB-lite"/>
    </source>
</evidence>